<sequence length="192" mass="22061">MIKFSNKHTSIPRAGIRSNRIIIQIILLDVLFADVRLLSRFIYFCFTFGVAFIMLYTKYTMKQIILLAISAITYFGTHAQEVSDRRKWNDLLLIESTQRFPYVGKLDLGQNYPNPLSKSESTIIRYQATDVSNASIIVYNDVNKEQVLVLNNLKENIGQVEINGDQLPEGTYIYALLVNGRMVEKKKMIIVD</sequence>
<dbReference type="AlphaFoldDB" id="A0A1T5IRF5"/>
<accession>A0A1T5IRF5</accession>
<evidence type="ECO:0000313" key="3">
    <source>
        <dbReference type="Proteomes" id="UP000190961"/>
    </source>
</evidence>
<evidence type="ECO:0000256" key="1">
    <source>
        <dbReference type="SAM" id="Phobius"/>
    </source>
</evidence>
<keyword evidence="1" id="KW-0812">Transmembrane</keyword>
<keyword evidence="1" id="KW-0472">Membrane</keyword>
<evidence type="ECO:0000313" key="2">
    <source>
        <dbReference type="EMBL" id="SKC41757.1"/>
    </source>
</evidence>
<keyword evidence="3" id="KW-1185">Reference proteome</keyword>
<proteinExistence type="predicted"/>
<gene>
    <name evidence="2" type="ORF">SAMN05660236_0316</name>
</gene>
<feature type="transmembrane region" description="Helical" evidence="1">
    <location>
        <begin position="21"/>
        <end position="54"/>
    </location>
</feature>
<name>A0A1T5IRF5_9BACT</name>
<organism evidence="2 3">
    <name type="scientific">Ohtaekwangia koreensis</name>
    <dbReference type="NCBI Taxonomy" id="688867"/>
    <lineage>
        <taxon>Bacteria</taxon>
        <taxon>Pseudomonadati</taxon>
        <taxon>Bacteroidota</taxon>
        <taxon>Cytophagia</taxon>
        <taxon>Cytophagales</taxon>
        <taxon>Fulvivirgaceae</taxon>
        <taxon>Ohtaekwangia</taxon>
    </lineage>
</organism>
<protein>
    <submittedName>
        <fullName evidence="2">Por secretion system C-terminal sorting domain-containing protein</fullName>
    </submittedName>
</protein>
<dbReference type="Proteomes" id="UP000190961">
    <property type="component" value="Unassembled WGS sequence"/>
</dbReference>
<keyword evidence="1" id="KW-1133">Transmembrane helix</keyword>
<dbReference type="EMBL" id="FUZU01000001">
    <property type="protein sequence ID" value="SKC41757.1"/>
    <property type="molecule type" value="Genomic_DNA"/>
</dbReference>
<reference evidence="2 3" key="1">
    <citation type="submission" date="2017-02" db="EMBL/GenBank/DDBJ databases">
        <authorList>
            <person name="Peterson S.W."/>
        </authorList>
    </citation>
    <scope>NUCLEOTIDE SEQUENCE [LARGE SCALE GENOMIC DNA]</scope>
    <source>
        <strain evidence="2 3">DSM 25262</strain>
    </source>
</reference>